<reference evidence="6 7" key="2">
    <citation type="submission" date="2018-11" db="EMBL/GenBank/DDBJ databases">
        <authorList>
            <consortium name="Pathogen Informatics"/>
        </authorList>
    </citation>
    <scope>NUCLEOTIDE SEQUENCE [LARGE SCALE GENOMIC DNA]</scope>
</reference>
<dbReference type="Pfam" id="PF00076">
    <property type="entry name" value="RRM_1"/>
    <property type="match status" value="2"/>
</dbReference>
<gene>
    <name evidence="6" type="ORF">TASK_LOCUS8250</name>
</gene>
<evidence type="ECO:0000313" key="7">
    <source>
        <dbReference type="Proteomes" id="UP000282613"/>
    </source>
</evidence>
<dbReference type="PANTHER" id="PTHR48032:SF6">
    <property type="entry name" value="RNA-BINDING (RRM_RBD_RNP MOTIFS) FAMILY PROTEIN"/>
    <property type="match status" value="1"/>
</dbReference>
<dbReference type="PROSITE" id="PS50102">
    <property type="entry name" value="RRM"/>
    <property type="match status" value="3"/>
</dbReference>
<dbReference type="Proteomes" id="UP000282613">
    <property type="component" value="Unassembled WGS sequence"/>
</dbReference>
<proteinExistence type="predicted"/>
<dbReference type="Gene3D" id="3.30.70.330">
    <property type="match status" value="3"/>
</dbReference>
<keyword evidence="7" id="KW-1185">Reference proteome</keyword>
<dbReference type="EMBL" id="UYRS01018758">
    <property type="protein sequence ID" value="VDK39867.1"/>
    <property type="molecule type" value="Genomic_DNA"/>
</dbReference>
<evidence type="ECO:0000256" key="3">
    <source>
        <dbReference type="PROSITE-ProRule" id="PRU00176"/>
    </source>
</evidence>
<dbReference type="PANTHER" id="PTHR48032">
    <property type="entry name" value="RNA-BINDING PROTEIN MUSASHI HOMOLOG RBP6"/>
    <property type="match status" value="1"/>
</dbReference>
<dbReference type="AlphaFoldDB" id="A0A0R3WC41"/>
<accession>A0A0R3WC41</accession>
<dbReference type="CDD" id="cd00590">
    <property type="entry name" value="RRM_SF"/>
    <property type="match status" value="2"/>
</dbReference>
<dbReference type="STRING" id="60517.A0A0R3WC41"/>
<protein>
    <submittedName>
        <fullName evidence="8">RRM domain-containing protein</fullName>
    </submittedName>
</protein>
<dbReference type="SMART" id="SM00360">
    <property type="entry name" value="RRM"/>
    <property type="match status" value="3"/>
</dbReference>
<dbReference type="OrthoDB" id="1875751at2759"/>
<sequence length="370" mass="40256">MAISKPVQLICGVRAAVKEYCSNKGQPALEAQSYKKDLPCAHPPEAKKVFIGGISFKSTLTSVHSALSRFGPIEKLDMKPQSGFAAVVFKELEAAELAIAKHWYGIDGKRVEILPFVPDKEARDALARLASKPQLSRYTINKPSSEAPPLPPQKGREVIVDDITQTMTADTLKSALSKLGPIEKVNVYPTSGFATVVFEDPETAKLAILAHRQLIGNKVVVLRPSVPGYATNISTYQQKTPDSGAPNASAVSSVLKARKLIVRGLSEDTTHRDLENYLSNYGAIDYVSITATKARVVFKDAESVNIVLNTQPHFINNTMVFLSKPDRKKASLLSPPSSSTNTADDEKSLESSTSSPDEEDLSEESERQIF</sequence>
<feature type="domain" description="RRM" evidence="5">
    <location>
        <begin position="47"/>
        <end position="132"/>
    </location>
</feature>
<keyword evidence="2 3" id="KW-0694">RNA-binding</keyword>
<organism evidence="8">
    <name type="scientific">Taenia asiatica</name>
    <name type="common">Asian tapeworm</name>
    <dbReference type="NCBI Taxonomy" id="60517"/>
    <lineage>
        <taxon>Eukaryota</taxon>
        <taxon>Metazoa</taxon>
        <taxon>Spiralia</taxon>
        <taxon>Lophotrochozoa</taxon>
        <taxon>Platyhelminthes</taxon>
        <taxon>Cestoda</taxon>
        <taxon>Eucestoda</taxon>
        <taxon>Cyclophyllidea</taxon>
        <taxon>Taeniidae</taxon>
        <taxon>Taenia</taxon>
    </lineage>
</organism>
<evidence type="ECO:0000256" key="4">
    <source>
        <dbReference type="SAM" id="MobiDB-lite"/>
    </source>
</evidence>
<dbReference type="InterPro" id="IPR012677">
    <property type="entry name" value="Nucleotide-bd_a/b_plait_sf"/>
</dbReference>
<dbReference type="GO" id="GO:0006417">
    <property type="term" value="P:regulation of translation"/>
    <property type="evidence" value="ECO:0007669"/>
    <property type="project" value="TreeGrafter"/>
</dbReference>
<reference evidence="8" key="1">
    <citation type="submission" date="2017-02" db="UniProtKB">
        <authorList>
            <consortium name="WormBaseParasite"/>
        </authorList>
    </citation>
    <scope>IDENTIFICATION</scope>
</reference>
<keyword evidence="1" id="KW-0677">Repeat</keyword>
<evidence type="ECO:0000256" key="1">
    <source>
        <dbReference type="ARBA" id="ARBA00022737"/>
    </source>
</evidence>
<dbReference type="WBParaSite" id="TASK_0000824901-mRNA-1">
    <property type="protein sequence ID" value="TASK_0000824901-mRNA-1"/>
    <property type="gene ID" value="TASK_0000824901"/>
</dbReference>
<dbReference type="GO" id="GO:0003729">
    <property type="term" value="F:mRNA binding"/>
    <property type="evidence" value="ECO:0007669"/>
    <property type="project" value="TreeGrafter"/>
</dbReference>
<evidence type="ECO:0000256" key="2">
    <source>
        <dbReference type="ARBA" id="ARBA00022884"/>
    </source>
</evidence>
<dbReference type="InterPro" id="IPR000504">
    <property type="entry name" value="RRM_dom"/>
</dbReference>
<feature type="domain" description="RRM" evidence="5">
    <location>
        <begin position="258"/>
        <end position="328"/>
    </location>
</feature>
<name>A0A0R3WC41_TAEAS</name>
<evidence type="ECO:0000313" key="6">
    <source>
        <dbReference type="EMBL" id="VDK39867.1"/>
    </source>
</evidence>
<evidence type="ECO:0000313" key="8">
    <source>
        <dbReference type="WBParaSite" id="TASK_0000824901-mRNA-1"/>
    </source>
</evidence>
<evidence type="ECO:0000259" key="5">
    <source>
        <dbReference type="PROSITE" id="PS50102"/>
    </source>
</evidence>
<dbReference type="InterPro" id="IPR035979">
    <property type="entry name" value="RBD_domain_sf"/>
</dbReference>
<feature type="domain" description="RRM" evidence="5">
    <location>
        <begin position="156"/>
        <end position="227"/>
    </location>
</feature>
<dbReference type="SUPFAM" id="SSF54928">
    <property type="entry name" value="RNA-binding domain, RBD"/>
    <property type="match status" value="3"/>
</dbReference>
<feature type="region of interest" description="Disordered" evidence="4">
    <location>
        <begin position="326"/>
        <end position="370"/>
    </location>
</feature>